<dbReference type="AlphaFoldDB" id="A0AAW0L673"/>
<gene>
    <name evidence="1" type="ORF">CFP56_007042</name>
</gene>
<dbReference type="Proteomes" id="UP000237347">
    <property type="component" value="Unassembled WGS sequence"/>
</dbReference>
<evidence type="ECO:0000313" key="1">
    <source>
        <dbReference type="EMBL" id="KAK7847157.1"/>
    </source>
</evidence>
<protein>
    <submittedName>
        <fullName evidence="1">Uncharacterized protein</fullName>
    </submittedName>
</protein>
<dbReference type="EMBL" id="PKMF04000145">
    <property type="protein sequence ID" value="KAK7847157.1"/>
    <property type="molecule type" value="Genomic_DNA"/>
</dbReference>
<comment type="caution">
    <text evidence="1">The sequence shown here is derived from an EMBL/GenBank/DDBJ whole genome shotgun (WGS) entry which is preliminary data.</text>
</comment>
<proteinExistence type="predicted"/>
<accession>A0AAW0L673</accession>
<reference evidence="1 2" key="1">
    <citation type="journal article" date="2018" name="Sci. Data">
        <title>The draft genome sequence of cork oak.</title>
        <authorList>
            <person name="Ramos A.M."/>
            <person name="Usie A."/>
            <person name="Barbosa P."/>
            <person name="Barros P.M."/>
            <person name="Capote T."/>
            <person name="Chaves I."/>
            <person name="Simoes F."/>
            <person name="Abreu I."/>
            <person name="Carrasquinho I."/>
            <person name="Faro C."/>
            <person name="Guimaraes J.B."/>
            <person name="Mendonca D."/>
            <person name="Nobrega F."/>
            <person name="Rodrigues L."/>
            <person name="Saibo N.J.M."/>
            <person name="Varela M.C."/>
            <person name="Egas C."/>
            <person name="Matos J."/>
            <person name="Miguel C.M."/>
            <person name="Oliveira M.M."/>
            <person name="Ricardo C.P."/>
            <person name="Goncalves S."/>
        </authorList>
    </citation>
    <scope>NUCLEOTIDE SEQUENCE [LARGE SCALE GENOMIC DNA]</scope>
    <source>
        <strain evidence="2">cv. HL8</strain>
    </source>
</reference>
<name>A0AAW0L673_QUESU</name>
<keyword evidence="2" id="KW-1185">Reference proteome</keyword>
<evidence type="ECO:0000313" key="2">
    <source>
        <dbReference type="Proteomes" id="UP000237347"/>
    </source>
</evidence>
<organism evidence="1 2">
    <name type="scientific">Quercus suber</name>
    <name type="common">Cork oak</name>
    <dbReference type="NCBI Taxonomy" id="58331"/>
    <lineage>
        <taxon>Eukaryota</taxon>
        <taxon>Viridiplantae</taxon>
        <taxon>Streptophyta</taxon>
        <taxon>Embryophyta</taxon>
        <taxon>Tracheophyta</taxon>
        <taxon>Spermatophyta</taxon>
        <taxon>Magnoliopsida</taxon>
        <taxon>eudicotyledons</taxon>
        <taxon>Gunneridae</taxon>
        <taxon>Pentapetalae</taxon>
        <taxon>rosids</taxon>
        <taxon>fabids</taxon>
        <taxon>Fagales</taxon>
        <taxon>Fagaceae</taxon>
        <taxon>Quercus</taxon>
    </lineage>
</organism>
<sequence length="81" mass="8688">MCLVEHTTCPAGCVNTNPCAEVAALGRYYDMSVAGHKLVLSLGQTGQTKPIGIISVDSVKSYWLNSDGADVVFHMIDNFLL</sequence>